<dbReference type="AlphaFoldDB" id="A0A2W5MZ84"/>
<gene>
    <name evidence="1" type="ORF">DI565_01315</name>
</gene>
<evidence type="ECO:0008006" key="3">
    <source>
        <dbReference type="Google" id="ProtNLM"/>
    </source>
</evidence>
<evidence type="ECO:0000313" key="2">
    <source>
        <dbReference type="Proteomes" id="UP000249577"/>
    </source>
</evidence>
<organism evidence="1 2">
    <name type="scientific">Ancylobacter novellus</name>
    <name type="common">Thiobacillus novellus</name>
    <dbReference type="NCBI Taxonomy" id="921"/>
    <lineage>
        <taxon>Bacteria</taxon>
        <taxon>Pseudomonadati</taxon>
        <taxon>Pseudomonadota</taxon>
        <taxon>Alphaproteobacteria</taxon>
        <taxon>Hyphomicrobiales</taxon>
        <taxon>Xanthobacteraceae</taxon>
        <taxon>Ancylobacter</taxon>
    </lineage>
</organism>
<reference evidence="1 2" key="1">
    <citation type="submission" date="2017-08" db="EMBL/GenBank/DDBJ databases">
        <title>Infants hospitalized years apart are colonized by the same room-sourced microbial strains.</title>
        <authorList>
            <person name="Brooks B."/>
            <person name="Olm M.R."/>
            <person name="Firek B.A."/>
            <person name="Baker R."/>
            <person name="Thomas B.C."/>
            <person name="Morowitz M.J."/>
            <person name="Banfield J.F."/>
        </authorList>
    </citation>
    <scope>NUCLEOTIDE SEQUENCE [LARGE SCALE GENOMIC DNA]</scope>
    <source>
        <strain evidence="1">S2_005_003_R2_43</strain>
    </source>
</reference>
<protein>
    <recommendedName>
        <fullName evidence="3">SGNH/GDSL hydrolase family protein</fullName>
    </recommendedName>
</protein>
<sequence length="256" mass="29130">MKKVLITGDSQTAALRQGLSILEQARALPKDLDISIQPLGAGSHLTSPFFKKADGKITILERVYKRRIPVLPMDGDVSMYGFSGNIHTIRVLRDIDWRDYAPSPTAKRENAVSLGFMQKLFEADQRYILAFLDAMKSLGMKVFVIDAPRPFQHHPMFEQCRKDVLMHLDREYRRYILNELAARDIDVIATPDECVDAEGFMLAEFRHPDVRDRHHANEKYGEIMARRIVDYLADKLATSAPTRTAFEGPQETAHAS</sequence>
<dbReference type="EMBL" id="QFPN01000001">
    <property type="protein sequence ID" value="PZQ19060.1"/>
    <property type="molecule type" value="Genomic_DNA"/>
</dbReference>
<comment type="caution">
    <text evidence="1">The sequence shown here is derived from an EMBL/GenBank/DDBJ whole genome shotgun (WGS) entry which is preliminary data.</text>
</comment>
<dbReference type="SUPFAM" id="SSF52266">
    <property type="entry name" value="SGNH hydrolase"/>
    <property type="match status" value="1"/>
</dbReference>
<dbReference type="Proteomes" id="UP000249577">
    <property type="component" value="Unassembled WGS sequence"/>
</dbReference>
<accession>A0A2W5MZ84</accession>
<proteinExistence type="predicted"/>
<name>A0A2W5MZ84_ANCNO</name>
<evidence type="ECO:0000313" key="1">
    <source>
        <dbReference type="EMBL" id="PZQ19060.1"/>
    </source>
</evidence>